<sequence length="562" mass="64634">MQNYARQLDDQLDQFSRTGTQKRAAIYARVSTLEQAEEGYSIDEQVRVLKEMCEREGYVVHKEYVDRGKSGKNIKGRPALQQLLHDAKGKDFDLVLVWKVNRFSRKTKDLLNIVEELEMRNIVFRSFTERYETETPAGKMQFRMLAVIAEFERDNIAQNVKMGMLARAKEGSWNGGQVLGYDVMSVPGENRKRKLSTLVVNPTEAQTVRKVFDLYVEGNGYKSIANKLNNEGHRTKKNKDFSINGVKTILSNPLYAGFIRYNVRRDWNEKRRNNINPHPVIEKGQHEAIISEETWEKAKNIMASRTGKPNRIHDGEFPLTGIMKCPACGAGMVIGRTTNTLKDGTKKVLEYYVCGAWKNKGSAVCRSNGVRTDYADPHVLEKLSNIATSDVLIEQIVERINNKKERDSSPLQHEYETLKKALESNQQKKEKVLGLYEDDLIQKADLVQRLSTLNEEKERLEERLYPIELQMGQGGTQLINFSMVKQVMQNFKSAYQESLTREQRKRLMHLLIRQITINEDRKIDTIQIQLNKEVAKHFTFKGGEDSSITDEFSPPFSILIDL</sequence>
<dbReference type="PROSITE" id="PS00397">
    <property type="entry name" value="RECOMBINASES_1"/>
    <property type="match status" value="1"/>
</dbReference>
<keyword evidence="1" id="KW-0229">DNA integration</keyword>
<dbReference type="SUPFAM" id="SSF53041">
    <property type="entry name" value="Resolvase-like"/>
    <property type="match status" value="1"/>
</dbReference>
<dbReference type="RefSeq" id="WP_062687398.1">
    <property type="nucleotide sequence ID" value="NZ_KQ758718.1"/>
</dbReference>
<dbReference type="EMBL" id="LNQP01000104">
    <property type="protein sequence ID" value="KSU86199.1"/>
    <property type="molecule type" value="Genomic_DNA"/>
</dbReference>
<dbReference type="InterPro" id="IPR011109">
    <property type="entry name" value="DNA_bind_recombinase_dom"/>
</dbReference>
<dbReference type="InterPro" id="IPR025827">
    <property type="entry name" value="Zn_ribbon_recom_dom"/>
</dbReference>
<accession>A0A0V8JGL4</accession>
<dbReference type="PANTHER" id="PTHR30461">
    <property type="entry name" value="DNA-INVERTASE FROM LAMBDOID PROPHAGE"/>
    <property type="match status" value="1"/>
</dbReference>
<evidence type="ECO:0000313" key="9">
    <source>
        <dbReference type="Proteomes" id="UP000053681"/>
    </source>
</evidence>
<dbReference type="InterPro" id="IPR036162">
    <property type="entry name" value="Resolvase-like_N_sf"/>
</dbReference>
<dbReference type="Pfam" id="PF13408">
    <property type="entry name" value="Zn_ribbon_recom"/>
    <property type="match status" value="1"/>
</dbReference>
<reference evidence="8 9" key="1">
    <citation type="submission" date="2015-11" db="EMBL/GenBank/DDBJ databases">
        <title>Bacillus caseinolyticus sp nov.</title>
        <authorList>
            <person name="Dastager S.G."/>
            <person name="Mawlankar R."/>
        </authorList>
    </citation>
    <scope>NUCLEOTIDE SEQUENCE [LARGE SCALE GENOMIC DNA]</scope>
    <source>
        <strain evidence="8 9">SGD-V-76</strain>
    </source>
</reference>
<dbReference type="Proteomes" id="UP000053681">
    <property type="component" value="Unassembled WGS sequence"/>
</dbReference>
<feature type="domain" description="Recombinase" evidence="7">
    <location>
        <begin position="178"/>
        <end position="308"/>
    </location>
</feature>
<dbReference type="Gene3D" id="3.40.50.1390">
    <property type="entry name" value="Resolvase, N-terminal catalytic domain"/>
    <property type="match status" value="1"/>
</dbReference>
<keyword evidence="9" id="KW-1185">Reference proteome</keyword>
<keyword evidence="3" id="KW-0233">DNA recombination</keyword>
<dbReference type="InterPro" id="IPR006118">
    <property type="entry name" value="Recombinase_CS"/>
</dbReference>
<dbReference type="PROSITE" id="PS51736">
    <property type="entry name" value="RECOMBINASES_3"/>
    <property type="match status" value="1"/>
</dbReference>
<gene>
    <name evidence="8" type="ORF">AS180_19910</name>
</gene>
<evidence type="ECO:0000259" key="7">
    <source>
        <dbReference type="PROSITE" id="PS51737"/>
    </source>
</evidence>
<protein>
    <submittedName>
        <fullName evidence="8">Resolvase</fullName>
    </submittedName>
</protein>
<dbReference type="CDD" id="cd00338">
    <property type="entry name" value="Ser_Recombinase"/>
    <property type="match status" value="1"/>
</dbReference>
<evidence type="ECO:0000256" key="4">
    <source>
        <dbReference type="PIRSR" id="PIRSR606118-50"/>
    </source>
</evidence>
<dbReference type="AlphaFoldDB" id="A0A0V8JGL4"/>
<dbReference type="GO" id="GO:0000150">
    <property type="term" value="F:DNA strand exchange activity"/>
    <property type="evidence" value="ECO:0007669"/>
    <property type="project" value="InterPro"/>
</dbReference>
<dbReference type="Gene3D" id="3.90.1750.20">
    <property type="entry name" value="Putative Large Serine Recombinase, Chain B, Domain 2"/>
    <property type="match status" value="1"/>
</dbReference>
<keyword evidence="2" id="KW-0238">DNA-binding</keyword>
<organism evidence="8 9">
    <name type="scientific">Priestia veravalensis</name>
    <dbReference type="NCBI Taxonomy" id="1414648"/>
    <lineage>
        <taxon>Bacteria</taxon>
        <taxon>Bacillati</taxon>
        <taxon>Bacillota</taxon>
        <taxon>Bacilli</taxon>
        <taxon>Bacillales</taxon>
        <taxon>Bacillaceae</taxon>
        <taxon>Priestia</taxon>
    </lineage>
</organism>
<comment type="caution">
    <text evidence="8">The sequence shown here is derived from an EMBL/GenBank/DDBJ whole genome shotgun (WGS) entry which is preliminary data.</text>
</comment>
<feature type="domain" description="Resolvase/invertase-type recombinase catalytic" evidence="6">
    <location>
        <begin position="23"/>
        <end position="171"/>
    </location>
</feature>
<evidence type="ECO:0000313" key="8">
    <source>
        <dbReference type="EMBL" id="KSU86199.1"/>
    </source>
</evidence>
<dbReference type="InterPro" id="IPR006119">
    <property type="entry name" value="Resolv_N"/>
</dbReference>
<dbReference type="PANTHER" id="PTHR30461:SF23">
    <property type="entry name" value="DNA RECOMBINASE-RELATED"/>
    <property type="match status" value="1"/>
</dbReference>
<evidence type="ECO:0000256" key="3">
    <source>
        <dbReference type="ARBA" id="ARBA00023172"/>
    </source>
</evidence>
<dbReference type="InterPro" id="IPR038109">
    <property type="entry name" value="DNA_bind_recomb_sf"/>
</dbReference>
<dbReference type="Pfam" id="PF00239">
    <property type="entry name" value="Resolvase"/>
    <property type="match status" value="1"/>
</dbReference>
<feature type="active site" description="O-(5'-phospho-DNA)-serine intermediate" evidence="4 5">
    <location>
        <position position="31"/>
    </location>
</feature>
<dbReference type="GO" id="GO:0015074">
    <property type="term" value="P:DNA integration"/>
    <property type="evidence" value="ECO:0007669"/>
    <property type="project" value="UniProtKB-KW"/>
</dbReference>
<proteinExistence type="predicted"/>
<dbReference type="SMART" id="SM00857">
    <property type="entry name" value="Resolvase"/>
    <property type="match status" value="1"/>
</dbReference>
<evidence type="ECO:0000259" key="6">
    <source>
        <dbReference type="PROSITE" id="PS51736"/>
    </source>
</evidence>
<name>A0A0V8JGL4_9BACI</name>
<evidence type="ECO:0000256" key="2">
    <source>
        <dbReference type="ARBA" id="ARBA00023125"/>
    </source>
</evidence>
<dbReference type="PROSITE" id="PS51737">
    <property type="entry name" value="RECOMBINASE_DNA_BIND"/>
    <property type="match status" value="1"/>
</dbReference>
<dbReference type="Pfam" id="PF07508">
    <property type="entry name" value="Recombinase"/>
    <property type="match status" value="1"/>
</dbReference>
<dbReference type="GO" id="GO:0003677">
    <property type="term" value="F:DNA binding"/>
    <property type="evidence" value="ECO:0007669"/>
    <property type="project" value="UniProtKB-KW"/>
</dbReference>
<evidence type="ECO:0000256" key="1">
    <source>
        <dbReference type="ARBA" id="ARBA00022908"/>
    </source>
</evidence>
<evidence type="ECO:0000256" key="5">
    <source>
        <dbReference type="PROSITE-ProRule" id="PRU10137"/>
    </source>
</evidence>
<dbReference type="InterPro" id="IPR050639">
    <property type="entry name" value="SSR_resolvase"/>
</dbReference>